<keyword evidence="3 7" id="KW-0812">Transmembrane</keyword>
<dbReference type="PANTHER" id="PTHR23504">
    <property type="entry name" value="MAJOR FACILITATOR SUPERFAMILY DOMAIN-CONTAINING PROTEIN 10"/>
    <property type="match status" value="1"/>
</dbReference>
<evidence type="ECO:0000256" key="2">
    <source>
        <dbReference type="ARBA" id="ARBA00022448"/>
    </source>
</evidence>
<keyword evidence="5 7" id="KW-0472">Membrane</keyword>
<evidence type="ECO:0000256" key="7">
    <source>
        <dbReference type="SAM" id="Phobius"/>
    </source>
</evidence>
<protein>
    <recommendedName>
        <fullName evidence="10">Major facilitator superfamily (MFS) profile domain-containing protein</fullName>
    </recommendedName>
</protein>
<dbReference type="GO" id="GO:0022857">
    <property type="term" value="F:transmembrane transporter activity"/>
    <property type="evidence" value="ECO:0007669"/>
    <property type="project" value="InterPro"/>
</dbReference>
<evidence type="ECO:0000313" key="9">
    <source>
        <dbReference type="Proteomes" id="UP000041254"/>
    </source>
</evidence>
<reference evidence="8 9" key="1">
    <citation type="submission" date="2014-11" db="EMBL/GenBank/DDBJ databases">
        <authorList>
            <person name="Zhu J."/>
            <person name="Qi W."/>
            <person name="Song R."/>
        </authorList>
    </citation>
    <scope>NUCLEOTIDE SEQUENCE [LARGE SCALE GENOMIC DNA]</scope>
</reference>
<dbReference type="VEuPathDB" id="CryptoDB:Vbra_10398"/>
<feature type="transmembrane region" description="Helical" evidence="7">
    <location>
        <begin position="167"/>
        <end position="187"/>
    </location>
</feature>
<feature type="transmembrane region" description="Helical" evidence="7">
    <location>
        <begin position="385"/>
        <end position="406"/>
    </location>
</feature>
<feature type="region of interest" description="Disordered" evidence="6">
    <location>
        <begin position="321"/>
        <end position="374"/>
    </location>
</feature>
<feature type="transmembrane region" description="Helical" evidence="7">
    <location>
        <begin position="112"/>
        <end position="130"/>
    </location>
</feature>
<feature type="transmembrane region" description="Helical" evidence="7">
    <location>
        <begin position="457"/>
        <end position="478"/>
    </location>
</feature>
<dbReference type="OMA" id="AWWACGI"/>
<feature type="transmembrane region" description="Helical" evidence="7">
    <location>
        <begin position="577"/>
        <end position="597"/>
    </location>
</feature>
<keyword evidence="9" id="KW-1185">Reference proteome</keyword>
<dbReference type="Gene3D" id="1.20.1250.20">
    <property type="entry name" value="MFS general substrate transporter like domains"/>
    <property type="match status" value="2"/>
</dbReference>
<gene>
    <name evidence="8" type="ORF">Vbra_10398</name>
</gene>
<dbReference type="AlphaFoldDB" id="A0A0G4GUF6"/>
<dbReference type="Pfam" id="PF07690">
    <property type="entry name" value="MFS_1"/>
    <property type="match status" value="1"/>
</dbReference>
<feature type="transmembrane region" description="Helical" evidence="7">
    <location>
        <begin position="243"/>
        <end position="265"/>
    </location>
</feature>
<evidence type="ECO:0000256" key="3">
    <source>
        <dbReference type="ARBA" id="ARBA00022692"/>
    </source>
</evidence>
<evidence type="ECO:0000256" key="4">
    <source>
        <dbReference type="ARBA" id="ARBA00022989"/>
    </source>
</evidence>
<comment type="subcellular location">
    <subcellularLocation>
        <location evidence="1">Membrane</location>
        <topology evidence="1">Multi-pass membrane protein</topology>
    </subcellularLocation>
</comment>
<feature type="transmembrane region" description="Helical" evidence="7">
    <location>
        <begin position="68"/>
        <end position="92"/>
    </location>
</feature>
<organism evidence="8 9">
    <name type="scientific">Vitrella brassicaformis (strain CCMP3155)</name>
    <dbReference type="NCBI Taxonomy" id="1169540"/>
    <lineage>
        <taxon>Eukaryota</taxon>
        <taxon>Sar</taxon>
        <taxon>Alveolata</taxon>
        <taxon>Colpodellida</taxon>
        <taxon>Vitrellaceae</taxon>
        <taxon>Vitrella</taxon>
    </lineage>
</organism>
<dbReference type="SUPFAM" id="SSF103473">
    <property type="entry name" value="MFS general substrate transporter"/>
    <property type="match status" value="1"/>
</dbReference>
<feature type="compositionally biased region" description="Acidic residues" evidence="6">
    <location>
        <begin position="333"/>
        <end position="349"/>
    </location>
</feature>
<feature type="transmembrane region" description="Helical" evidence="7">
    <location>
        <begin position="498"/>
        <end position="526"/>
    </location>
</feature>
<evidence type="ECO:0000256" key="6">
    <source>
        <dbReference type="SAM" id="MobiDB-lite"/>
    </source>
</evidence>
<feature type="compositionally biased region" description="Basic and acidic residues" evidence="6">
    <location>
        <begin position="350"/>
        <end position="366"/>
    </location>
</feature>
<dbReference type="InterPro" id="IPR036259">
    <property type="entry name" value="MFS_trans_sf"/>
</dbReference>
<sequence>MTQDVAMASSEDGDEQAQPSDFEHVAVIVADKSSSFHEKDALIDKTATANDVDATAPQEMTSKQRFPWFRLVILGMILFANSVFIWMLFPMLPFMVRFYLPDLPLAKLGYKAGWLGAAFHLGSLFGSLFWGRMADIIGRRPVMLIGMSTTAVACTVLGLVTTFDLALAVRLCWGLLNSVVGVAKTYCGEILDSSMQATGMSIFGIGASLGRLVGPSIGGMLSGDPDDAAPNSHLPLFFTTHPFALPCLIAGALSFVVVPLALCFLEETLPGAKKADLCGWLGRRARGYQSVAASDVVAREGEGEGPFPKLQSSMSRCSNWSDASTAATADTSPDGDGEGDEEADGEPEGADDHVLVDDDDHGHEQGSHSQPILADGGGGGWSWEVWVCVSLYGALAFGQMMATEVYPLWAVLPASSSGFGLDSSTIAVTVIASAPFSLAFQLFCYPKIARTLGCKRTFQVGMSGFAVVCALTPLLAWLPDEGKGQSASGCWSDNVSAWVVLGALVARNGCLEMFQLSAFTSVFVLVNNSCLAKKRGTTNGIGQASAAVCRLVAPPIGGGLFAWSITHGTAWPLNYSLVWYTCSCVGLLASAAVRILPDSIETKKEDRTDRP</sequence>
<evidence type="ECO:0000313" key="8">
    <source>
        <dbReference type="EMBL" id="CEM34470.1"/>
    </source>
</evidence>
<keyword evidence="4 7" id="KW-1133">Transmembrane helix</keyword>
<dbReference type="Proteomes" id="UP000041254">
    <property type="component" value="Unassembled WGS sequence"/>
</dbReference>
<keyword evidence="2" id="KW-0813">Transport</keyword>
<dbReference type="GO" id="GO:0016020">
    <property type="term" value="C:membrane"/>
    <property type="evidence" value="ECO:0007669"/>
    <property type="project" value="UniProtKB-SubCell"/>
</dbReference>
<feature type="compositionally biased region" description="Low complexity" evidence="6">
    <location>
        <begin position="321"/>
        <end position="332"/>
    </location>
</feature>
<evidence type="ECO:0000256" key="1">
    <source>
        <dbReference type="ARBA" id="ARBA00004141"/>
    </source>
</evidence>
<dbReference type="PANTHER" id="PTHR23504:SF15">
    <property type="entry name" value="MAJOR FACILITATOR SUPERFAMILY (MFS) PROFILE DOMAIN-CONTAINING PROTEIN"/>
    <property type="match status" value="1"/>
</dbReference>
<dbReference type="OrthoDB" id="414765at2759"/>
<dbReference type="EMBL" id="CDMY01000821">
    <property type="protein sequence ID" value="CEM34470.1"/>
    <property type="molecule type" value="Genomic_DNA"/>
</dbReference>
<evidence type="ECO:0000256" key="5">
    <source>
        <dbReference type="ARBA" id="ARBA00023136"/>
    </source>
</evidence>
<feature type="transmembrane region" description="Helical" evidence="7">
    <location>
        <begin position="142"/>
        <end position="161"/>
    </location>
</feature>
<accession>A0A0G4GUF6</accession>
<proteinExistence type="predicted"/>
<evidence type="ECO:0008006" key="10">
    <source>
        <dbReference type="Google" id="ProtNLM"/>
    </source>
</evidence>
<dbReference type="InterPro" id="IPR011701">
    <property type="entry name" value="MFS"/>
</dbReference>
<dbReference type="InParanoid" id="A0A0G4GUF6"/>
<feature type="transmembrane region" description="Helical" evidence="7">
    <location>
        <begin position="199"/>
        <end position="223"/>
    </location>
</feature>
<name>A0A0G4GUF6_VITBC</name>
<feature type="transmembrane region" description="Helical" evidence="7">
    <location>
        <begin position="547"/>
        <end position="565"/>
    </location>
</feature>
<feature type="transmembrane region" description="Helical" evidence="7">
    <location>
        <begin position="426"/>
        <end position="445"/>
    </location>
</feature>